<dbReference type="Proteomes" id="UP001202052">
    <property type="component" value="Unassembled WGS sequence"/>
</dbReference>
<protein>
    <submittedName>
        <fullName evidence="5">Class I SAM-dependent methyltransferase</fullName>
    </submittedName>
</protein>
<dbReference type="Pfam" id="PF08241">
    <property type="entry name" value="Methyltransf_11"/>
    <property type="match status" value="1"/>
</dbReference>
<evidence type="ECO:0000259" key="4">
    <source>
        <dbReference type="Pfam" id="PF08241"/>
    </source>
</evidence>
<dbReference type="CDD" id="cd02440">
    <property type="entry name" value="AdoMet_MTases"/>
    <property type="match status" value="1"/>
</dbReference>
<comment type="caution">
    <text evidence="5">The sequence shown here is derived from an EMBL/GenBank/DDBJ whole genome shotgun (WGS) entry which is preliminary data.</text>
</comment>
<dbReference type="SUPFAM" id="SSF53335">
    <property type="entry name" value="S-adenosyl-L-methionine-dependent methyltransferases"/>
    <property type="match status" value="1"/>
</dbReference>
<evidence type="ECO:0000256" key="2">
    <source>
        <dbReference type="ARBA" id="ARBA00022679"/>
    </source>
</evidence>
<organism evidence="5 6">
    <name type="scientific">Streptomyces lavenduligriseus</name>
    <dbReference type="NCBI Taxonomy" id="67315"/>
    <lineage>
        <taxon>Bacteria</taxon>
        <taxon>Bacillati</taxon>
        <taxon>Actinomycetota</taxon>
        <taxon>Actinomycetes</taxon>
        <taxon>Kitasatosporales</taxon>
        <taxon>Streptomycetaceae</taxon>
        <taxon>Streptomyces</taxon>
    </lineage>
</organism>
<gene>
    <name evidence="5" type="ORF">M4438_11590</name>
</gene>
<sequence length="228" mass="25176">MTTRRAGRLPEALHRFNAAHPWDHNAHYHPWLLRQLPRRFGTALDVGCGSGELARLLARRAREVHAVDSDAEILARARESTPGGAPVAYRVADASRQLPDGPYDVITCVAVLHHLPLAETLTRLRDRLAPGGTLVVVGCARASDPLDHALGLVAVPLNALTGWAKNRGRPAPRRPLSMTAATRDPRETYAEISRTARSLLPGARLRRRLFWRYTLVWRAPSGGRPSAW</sequence>
<reference evidence="5 6" key="1">
    <citation type="submission" date="2022-05" db="EMBL/GenBank/DDBJ databases">
        <title>Genome Resource of Streptomyces lavenduligriseus GA1-1, a Strain with Broad-Spectrum Antifungal Activity against Phytopathogenic Fungi.</title>
        <authorList>
            <person name="Qi D."/>
        </authorList>
    </citation>
    <scope>NUCLEOTIDE SEQUENCE [LARGE SCALE GENOMIC DNA]</scope>
    <source>
        <strain evidence="5 6">GA1-1</strain>
    </source>
</reference>
<evidence type="ECO:0000313" key="6">
    <source>
        <dbReference type="Proteomes" id="UP001202052"/>
    </source>
</evidence>
<evidence type="ECO:0000256" key="1">
    <source>
        <dbReference type="ARBA" id="ARBA00022603"/>
    </source>
</evidence>
<evidence type="ECO:0000313" key="5">
    <source>
        <dbReference type="EMBL" id="MCL3994157.1"/>
    </source>
</evidence>
<dbReference type="GO" id="GO:0008168">
    <property type="term" value="F:methyltransferase activity"/>
    <property type="evidence" value="ECO:0007669"/>
    <property type="project" value="UniProtKB-KW"/>
</dbReference>
<keyword evidence="2" id="KW-0808">Transferase</keyword>
<accession>A0ABT0NRR8</accession>
<dbReference type="InterPro" id="IPR013216">
    <property type="entry name" value="Methyltransf_11"/>
</dbReference>
<dbReference type="PANTHER" id="PTHR43464">
    <property type="entry name" value="METHYLTRANSFERASE"/>
    <property type="match status" value="1"/>
</dbReference>
<dbReference type="RefSeq" id="WP_249458996.1">
    <property type="nucleotide sequence ID" value="NZ_JAMCCK010000015.1"/>
</dbReference>
<dbReference type="Gene3D" id="3.40.50.150">
    <property type="entry name" value="Vaccinia Virus protein VP39"/>
    <property type="match status" value="1"/>
</dbReference>
<feature type="domain" description="Methyltransferase type 11" evidence="4">
    <location>
        <begin position="44"/>
        <end position="136"/>
    </location>
</feature>
<dbReference type="EMBL" id="JAMCCK010000015">
    <property type="protein sequence ID" value="MCL3994157.1"/>
    <property type="molecule type" value="Genomic_DNA"/>
</dbReference>
<keyword evidence="3" id="KW-0949">S-adenosyl-L-methionine</keyword>
<proteinExistence type="predicted"/>
<name>A0ABT0NRR8_9ACTN</name>
<keyword evidence="1 5" id="KW-0489">Methyltransferase</keyword>
<dbReference type="InterPro" id="IPR029063">
    <property type="entry name" value="SAM-dependent_MTases_sf"/>
</dbReference>
<keyword evidence="6" id="KW-1185">Reference proteome</keyword>
<dbReference type="PANTHER" id="PTHR43464:SF19">
    <property type="entry name" value="UBIQUINONE BIOSYNTHESIS O-METHYLTRANSFERASE, MITOCHONDRIAL"/>
    <property type="match status" value="1"/>
</dbReference>
<dbReference type="GO" id="GO:0032259">
    <property type="term" value="P:methylation"/>
    <property type="evidence" value="ECO:0007669"/>
    <property type="project" value="UniProtKB-KW"/>
</dbReference>
<evidence type="ECO:0000256" key="3">
    <source>
        <dbReference type="ARBA" id="ARBA00022691"/>
    </source>
</evidence>